<comment type="caution">
    <text evidence="1">The sequence shown here is derived from an EMBL/GenBank/DDBJ whole genome shotgun (WGS) entry which is preliminary data.</text>
</comment>
<keyword evidence="2" id="KW-1185">Reference proteome</keyword>
<dbReference type="EMBL" id="JAYWIO010000003">
    <property type="protein sequence ID" value="KAK7274590.1"/>
    <property type="molecule type" value="Genomic_DNA"/>
</dbReference>
<name>A0AAN9FJJ2_CROPI</name>
<protein>
    <submittedName>
        <fullName evidence="1">Uncharacterized protein</fullName>
    </submittedName>
</protein>
<dbReference type="AlphaFoldDB" id="A0AAN9FJJ2"/>
<gene>
    <name evidence="1" type="ORF">RIF29_15686</name>
</gene>
<organism evidence="1 2">
    <name type="scientific">Crotalaria pallida</name>
    <name type="common">Smooth rattlebox</name>
    <name type="synonym">Crotalaria striata</name>
    <dbReference type="NCBI Taxonomy" id="3830"/>
    <lineage>
        <taxon>Eukaryota</taxon>
        <taxon>Viridiplantae</taxon>
        <taxon>Streptophyta</taxon>
        <taxon>Embryophyta</taxon>
        <taxon>Tracheophyta</taxon>
        <taxon>Spermatophyta</taxon>
        <taxon>Magnoliopsida</taxon>
        <taxon>eudicotyledons</taxon>
        <taxon>Gunneridae</taxon>
        <taxon>Pentapetalae</taxon>
        <taxon>rosids</taxon>
        <taxon>fabids</taxon>
        <taxon>Fabales</taxon>
        <taxon>Fabaceae</taxon>
        <taxon>Papilionoideae</taxon>
        <taxon>50 kb inversion clade</taxon>
        <taxon>genistoids sensu lato</taxon>
        <taxon>core genistoids</taxon>
        <taxon>Crotalarieae</taxon>
        <taxon>Crotalaria</taxon>
    </lineage>
</organism>
<sequence length="82" mass="9204">MFSISKLLAFPGFVPTDSEKALRLTQLCQEFKGASSGKDESLSLAELRDQSSNVHFRESIIVCAHEMCCECGNEFEEGDRLW</sequence>
<reference evidence="1 2" key="1">
    <citation type="submission" date="2024-01" db="EMBL/GenBank/DDBJ databases">
        <title>The genomes of 5 underutilized Papilionoideae crops provide insights into root nodulation and disease resistanc.</title>
        <authorList>
            <person name="Yuan L."/>
        </authorList>
    </citation>
    <scope>NUCLEOTIDE SEQUENCE [LARGE SCALE GENOMIC DNA]</scope>
    <source>
        <strain evidence="1">ZHUSHIDOU_FW_LH</strain>
        <tissue evidence="1">Leaf</tissue>
    </source>
</reference>
<dbReference type="Proteomes" id="UP001372338">
    <property type="component" value="Unassembled WGS sequence"/>
</dbReference>
<accession>A0AAN9FJJ2</accession>
<evidence type="ECO:0000313" key="2">
    <source>
        <dbReference type="Proteomes" id="UP001372338"/>
    </source>
</evidence>
<proteinExistence type="predicted"/>
<evidence type="ECO:0000313" key="1">
    <source>
        <dbReference type="EMBL" id="KAK7274590.1"/>
    </source>
</evidence>